<feature type="transmembrane region" description="Helical" evidence="5">
    <location>
        <begin position="106"/>
        <end position="125"/>
    </location>
</feature>
<dbReference type="EMBL" id="JAVIJC010000020">
    <property type="protein sequence ID" value="MDX8493708.1"/>
    <property type="molecule type" value="Genomic_DNA"/>
</dbReference>
<comment type="caution">
    <text evidence="6">The sequence shown here is derived from an EMBL/GenBank/DDBJ whole genome shotgun (WGS) entry which is preliminary data.</text>
</comment>
<dbReference type="PANTHER" id="PTHR20855">
    <property type="entry name" value="ADIPOR/PROGESTIN RECEPTOR-RELATED"/>
    <property type="match status" value="1"/>
</dbReference>
<feature type="transmembrane region" description="Helical" evidence="5">
    <location>
        <begin position="42"/>
        <end position="65"/>
    </location>
</feature>
<dbReference type="Proteomes" id="UP001271249">
    <property type="component" value="Unassembled WGS sequence"/>
</dbReference>
<feature type="transmembrane region" description="Helical" evidence="5">
    <location>
        <begin position="131"/>
        <end position="154"/>
    </location>
</feature>
<sequence>MNDARAESRIGIGPQVEIGSQIEIPFVGRWHYSRAEMIADGIVHAVGIVLAIAAGSAFLALAAFHSGPGEYVAAVFYVVSLLTVLSVSLAYNLWPISWPAKWILRRFDHAAIYLLIAATYTPFLAQLQASSLALPMIVVVWAAAVMGIAIKMFLPGRYDRLAIVFYLAIGWSGVVLAGPLVETLPTASVVLLIAGGIVYSLGVIFFAWKGLRFHNAVWHGFVVAGAGLHLAAMVDCLVISRF</sequence>
<evidence type="ECO:0000313" key="6">
    <source>
        <dbReference type="EMBL" id="MDX8493708.1"/>
    </source>
</evidence>
<keyword evidence="7" id="KW-1185">Reference proteome</keyword>
<feature type="transmembrane region" description="Helical" evidence="5">
    <location>
        <begin position="187"/>
        <end position="208"/>
    </location>
</feature>
<reference evidence="6 7" key="1">
    <citation type="submission" date="2023-08" db="EMBL/GenBank/DDBJ databases">
        <title>Implementing the SeqCode for naming new Mesorhizobium species isolated from Vachellia karroo root nodules.</title>
        <authorList>
            <person name="Van Lill M."/>
        </authorList>
    </citation>
    <scope>NUCLEOTIDE SEQUENCE [LARGE SCALE GENOMIC DNA]</scope>
    <source>
        <strain evidence="6 7">VK22B</strain>
    </source>
</reference>
<evidence type="ECO:0000256" key="4">
    <source>
        <dbReference type="ARBA" id="ARBA00023136"/>
    </source>
</evidence>
<gene>
    <name evidence="6" type="ORF">RFN29_19260</name>
</gene>
<evidence type="ECO:0000256" key="3">
    <source>
        <dbReference type="ARBA" id="ARBA00022989"/>
    </source>
</evidence>
<dbReference type="Pfam" id="PF03006">
    <property type="entry name" value="HlyIII"/>
    <property type="match status" value="1"/>
</dbReference>
<organism evidence="6 7">
    <name type="scientific">Mesorhizobium captivum</name>
    <dbReference type="NCBI Taxonomy" id="3072319"/>
    <lineage>
        <taxon>Bacteria</taxon>
        <taxon>Pseudomonadati</taxon>
        <taxon>Pseudomonadota</taxon>
        <taxon>Alphaproteobacteria</taxon>
        <taxon>Hyphomicrobiales</taxon>
        <taxon>Phyllobacteriaceae</taxon>
        <taxon>Mesorhizobium</taxon>
    </lineage>
</organism>
<evidence type="ECO:0000313" key="7">
    <source>
        <dbReference type="Proteomes" id="UP001271249"/>
    </source>
</evidence>
<feature type="transmembrane region" description="Helical" evidence="5">
    <location>
        <begin position="161"/>
        <end position="181"/>
    </location>
</feature>
<evidence type="ECO:0000256" key="5">
    <source>
        <dbReference type="SAM" id="Phobius"/>
    </source>
</evidence>
<proteinExistence type="predicted"/>
<keyword evidence="3 5" id="KW-1133">Transmembrane helix</keyword>
<dbReference type="PANTHER" id="PTHR20855:SF3">
    <property type="entry name" value="LD03007P"/>
    <property type="match status" value="1"/>
</dbReference>
<keyword evidence="2 5" id="KW-0812">Transmembrane</keyword>
<feature type="transmembrane region" description="Helical" evidence="5">
    <location>
        <begin position="71"/>
        <end position="94"/>
    </location>
</feature>
<keyword evidence="4 5" id="KW-0472">Membrane</keyword>
<comment type="subcellular location">
    <subcellularLocation>
        <location evidence="1">Membrane</location>
        <topology evidence="1">Multi-pass membrane protein</topology>
    </subcellularLocation>
</comment>
<protein>
    <submittedName>
        <fullName evidence="6">Hemolysin III family protein</fullName>
    </submittedName>
</protein>
<feature type="transmembrane region" description="Helical" evidence="5">
    <location>
        <begin position="220"/>
        <end position="240"/>
    </location>
</feature>
<dbReference type="RefSeq" id="WP_320221555.1">
    <property type="nucleotide sequence ID" value="NZ_JAVIJB010000028.1"/>
</dbReference>
<name>A0ABU4Z399_9HYPH</name>
<accession>A0ABU4Z399</accession>
<dbReference type="InterPro" id="IPR004254">
    <property type="entry name" value="AdipoR/HlyIII-related"/>
</dbReference>
<evidence type="ECO:0000256" key="1">
    <source>
        <dbReference type="ARBA" id="ARBA00004141"/>
    </source>
</evidence>
<evidence type="ECO:0000256" key="2">
    <source>
        <dbReference type="ARBA" id="ARBA00022692"/>
    </source>
</evidence>